<feature type="transmembrane region" description="Helical" evidence="1">
    <location>
        <begin position="106"/>
        <end position="129"/>
    </location>
</feature>
<dbReference type="AlphaFoldDB" id="A0AAW7MDU0"/>
<evidence type="ECO:0000313" key="4">
    <source>
        <dbReference type="Proteomes" id="UP001171687"/>
    </source>
</evidence>
<evidence type="ECO:0000313" key="3">
    <source>
        <dbReference type="EMBL" id="MDN4533456.1"/>
    </source>
</evidence>
<feature type="transmembrane region" description="Helical" evidence="1">
    <location>
        <begin position="141"/>
        <end position="159"/>
    </location>
</feature>
<evidence type="ECO:0008006" key="5">
    <source>
        <dbReference type="Google" id="ProtNLM"/>
    </source>
</evidence>
<reference evidence="3" key="1">
    <citation type="submission" date="2023-07" db="EMBL/GenBank/DDBJ databases">
        <title>Evaluation of the beneficial properties of pineapple isolates.</title>
        <authorList>
            <person name="Adefiranye O."/>
        </authorList>
    </citation>
    <scope>NUCLEOTIDE SEQUENCE</scope>
    <source>
        <strain evidence="3">PAPLE_T1</strain>
    </source>
</reference>
<keyword evidence="1" id="KW-1133">Transmembrane helix</keyword>
<comment type="caution">
    <text evidence="3">The sequence shown here is derived from an EMBL/GenBank/DDBJ whole genome shotgun (WGS) entry which is preliminary data.</text>
</comment>
<organism evidence="3 4">
    <name type="scientific">Staphylococcus auricularis</name>
    <dbReference type="NCBI Taxonomy" id="29379"/>
    <lineage>
        <taxon>Bacteria</taxon>
        <taxon>Bacillati</taxon>
        <taxon>Bacillota</taxon>
        <taxon>Bacilli</taxon>
        <taxon>Bacillales</taxon>
        <taxon>Staphylococcaceae</taxon>
        <taxon>Staphylococcus</taxon>
    </lineage>
</organism>
<name>A0AAW7MDU0_9STAP</name>
<keyword evidence="1" id="KW-0812">Transmembrane</keyword>
<evidence type="ECO:0000313" key="2">
    <source>
        <dbReference type="EMBL" id="MDN4533042.1"/>
    </source>
</evidence>
<feature type="transmembrane region" description="Helical" evidence="1">
    <location>
        <begin position="31"/>
        <end position="52"/>
    </location>
</feature>
<sequence length="167" mass="19135">MDKFKQSWKKFTLGIVADRDEREEQIMNSKLATLFLASYWLILLLTLISFVFDAYKHTFSTGTFLFLVLVLIESLAIMFSLKNAGVDKEVVYSKTEYKVMLKKLKLQSVIASILFVGLAFLLNIFLQFIGQTHVILANLDIFGWLIGGIFFGVLIYFLGKSKIKIEQ</sequence>
<feature type="transmembrane region" description="Helical" evidence="1">
    <location>
        <begin position="64"/>
        <end position="85"/>
    </location>
</feature>
<gene>
    <name evidence="2" type="ORF">QYH67_05560</name>
    <name evidence="3" type="ORF">QYH67_07760</name>
</gene>
<evidence type="ECO:0000256" key="1">
    <source>
        <dbReference type="SAM" id="Phobius"/>
    </source>
</evidence>
<accession>A0AAW7MDU0</accession>
<dbReference type="Proteomes" id="UP001171687">
    <property type="component" value="Unassembled WGS sequence"/>
</dbReference>
<dbReference type="EMBL" id="JAUHQC010000010">
    <property type="protein sequence ID" value="MDN4533456.1"/>
    <property type="molecule type" value="Genomic_DNA"/>
</dbReference>
<protein>
    <recommendedName>
        <fullName evidence="5">DUF3278 domain-containing protein</fullName>
    </recommendedName>
</protein>
<dbReference type="RefSeq" id="WP_150888224.1">
    <property type="nucleotide sequence ID" value="NZ_JAQPQT010000002.1"/>
</dbReference>
<dbReference type="EMBL" id="JAUHQC010000009">
    <property type="protein sequence ID" value="MDN4533042.1"/>
    <property type="molecule type" value="Genomic_DNA"/>
</dbReference>
<keyword evidence="1" id="KW-0472">Membrane</keyword>
<proteinExistence type="predicted"/>